<reference evidence="1" key="1">
    <citation type="journal article" date="2019" name="Environ. Microbiol.">
        <title>Fungal ecological strategies reflected in gene transcription - a case study of two litter decomposers.</title>
        <authorList>
            <person name="Barbi F."/>
            <person name="Kohler A."/>
            <person name="Barry K."/>
            <person name="Baskaran P."/>
            <person name="Daum C."/>
            <person name="Fauchery L."/>
            <person name="Ihrmark K."/>
            <person name="Kuo A."/>
            <person name="LaButti K."/>
            <person name="Lipzen A."/>
            <person name="Morin E."/>
            <person name="Grigoriev I.V."/>
            <person name="Henrissat B."/>
            <person name="Lindahl B."/>
            <person name="Martin F."/>
        </authorList>
    </citation>
    <scope>NUCLEOTIDE SEQUENCE</scope>
    <source>
        <strain evidence="1">JB14</strain>
    </source>
</reference>
<name>A0A6A4HXA3_9AGAR</name>
<dbReference type="AlphaFoldDB" id="A0A6A4HXA3"/>
<dbReference type="OrthoDB" id="3247165at2759"/>
<sequence length="124" mass="13919">MTAHASQGQSLSPNATDLNTLSNHHAIYTACSRSWSADKTVILQSFDSSKLTHGASGQLCREYREIEILNDITQLRFEGKHPAEVSGSTRNVLIEYFLAWKGSDYIPTHIHDALRWTAKDPYKV</sequence>
<evidence type="ECO:0000313" key="2">
    <source>
        <dbReference type="Proteomes" id="UP000799118"/>
    </source>
</evidence>
<organism evidence="1 2">
    <name type="scientific">Gymnopus androsaceus JB14</name>
    <dbReference type="NCBI Taxonomy" id="1447944"/>
    <lineage>
        <taxon>Eukaryota</taxon>
        <taxon>Fungi</taxon>
        <taxon>Dikarya</taxon>
        <taxon>Basidiomycota</taxon>
        <taxon>Agaricomycotina</taxon>
        <taxon>Agaricomycetes</taxon>
        <taxon>Agaricomycetidae</taxon>
        <taxon>Agaricales</taxon>
        <taxon>Marasmiineae</taxon>
        <taxon>Omphalotaceae</taxon>
        <taxon>Gymnopus</taxon>
    </lineage>
</organism>
<accession>A0A6A4HXA3</accession>
<feature type="non-terminal residue" evidence="1">
    <location>
        <position position="124"/>
    </location>
</feature>
<keyword evidence="2" id="KW-1185">Reference proteome</keyword>
<evidence type="ECO:0000313" key="1">
    <source>
        <dbReference type="EMBL" id="KAE9402463.1"/>
    </source>
</evidence>
<protein>
    <submittedName>
        <fullName evidence="1">Uncharacterized protein</fullName>
    </submittedName>
</protein>
<gene>
    <name evidence="1" type="ORF">BT96DRAFT_802341</name>
</gene>
<dbReference type="Proteomes" id="UP000799118">
    <property type="component" value="Unassembled WGS sequence"/>
</dbReference>
<dbReference type="EMBL" id="ML769434">
    <property type="protein sequence ID" value="KAE9402463.1"/>
    <property type="molecule type" value="Genomic_DNA"/>
</dbReference>
<proteinExistence type="predicted"/>